<dbReference type="SUPFAM" id="SSF51197">
    <property type="entry name" value="Clavaminate synthase-like"/>
    <property type="match status" value="1"/>
</dbReference>
<protein>
    <recommendedName>
        <fullName evidence="3">Phytanoyl-CoA dioxygenase</fullName>
    </recommendedName>
</protein>
<comment type="caution">
    <text evidence="1">The sequence shown here is derived from an EMBL/GenBank/DDBJ whole genome shotgun (WGS) entry which is preliminary data.</text>
</comment>
<evidence type="ECO:0008006" key="3">
    <source>
        <dbReference type="Google" id="ProtNLM"/>
    </source>
</evidence>
<reference evidence="1" key="1">
    <citation type="submission" date="2020-07" db="EMBL/GenBank/DDBJ databases">
        <title>Draft Genome Sequence of a Deep-Sea Yeast, Naganishia (Cryptococcus) liquefaciens strain N6.</title>
        <authorList>
            <person name="Han Y.W."/>
            <person name="Kajitani R."/>
            <person name="Morimoto H."/>
            <person name="Parhat M."/>
            <person name="Tsubouchi H."/>
            <person name="Bakenova O."/>
            <person name="Ogata M."/>
            <person name="Argunhan B."/>
            <person name="Aoki R."/>
            <person name="Kajiwara S."/>
            <person name="Itoh T."/>
            <person name="Iwasaki H."/>
        </authorList>
    </citation>
    <scope>NUCLEOTIDE SEQUENCE</scope>
    <source>
        <strain evidence="1">N6</strain>
    </source>
</reference>
<dbReference type="EMBL" id="BLZA01000007">
    <property type="protein sequence ID" value="GHJ84369.1"/>
    <property type="molecule type" value="Genomic_DNA"/>
</dbReference>
<dbReference type="PANTHER" id="PTHR31630:SF7">
    <property type="entry name" value="PHYTANOYL-COA DIOXYGENASE"/>
    <property type="match status" value="1"/>
</dbReference>
<organism evidence="1 2">
    <name type="scientific">Naganishia liquefaciens</name>
    <dbReference type="NCBI Taxonomy" id="104408"/>
    <lineage>
        <taxon>Eukaryota</taxon>
        <taxon>Fungi</taxon>
        <taxon>Dikarya</taxon>
        <taxon>Basidiomycota</taxon>
        <taxon>Agaricomycotina</taxon>
        <taxon>Tremellomycetes</taxon>
        <taxon>Filobasidiales</taxon>
        <taxon>Filobasidiaceae</taxon>
        <taxon>Naganishia</taxon>
    </lineage>
</organism>
<evidence type="ECO:0000313" key="2">
    <source>
        <dbReference type="Proteomes" id="UP000620104"/>
    </source>
</evidence>
<sequence>MPRPPMQYVRNVQSIDCLDFSGETKYNDWRDDLVRDGYAVVPAISAEKAAQYVERFHDWLEDFGLGYDRTDPSTIKEECLPIISAKGMVQHYGVCHEDVVWQIRQEPGVVGAFEKVYGTDDLIVSFDAVNISFANRKDFGELVGQPWPHQDQDPERPGFRCLQGLVNLLPNGPNDGGLIIAKGGHLISEKYHKAMSHQERPWAWTNEMYSFTDEGLEWLKQQGVEWVKVEAPAGSLIIWDSRAPHYNCPPTGEQNRMCVYTCYAPVATATQEELIKKKEIFEKRQGTTHWPQSLQLLGLPCLRNGEPDPLNRANPANEPQFTERGWKLTGIPYISSGLTA</sequence>
<keyword evidence="2" id="KW-1185">Reference proteome</keyword>
<name>A0A8H3YCK4_9TREE</name>
<dbReference type="InterPro" id="IPR008775">
    <property type="entry name" value="Phytyl_CoA_dOase-like"/>
</dbReference>
<accession>A0A8H3YCK4</accession>
<evidence type="ECO:0000313" key="1">
    <source>
        <dbReference type="EMBL" id="GHJ84369.1"/>
    </source>
</evidence>
<dbReference type="AlphaFoldDB" id="A0A8H3YCK4"/>
<dbReference type="OrthoDB" id="445007at2759"/>
<dbReference type="Gene3D" id="2.60.120.620">
    <property type="entry name" value="q2cbj1_9rhob like domain"/>
    <property type="match status" value="1"/>
</dbReference>
<dbReference type="Pfam" id="PF05721">
    <property type="entry name" value="PhyH"/>
    <property type="match status" value="1"/>
</dbReference>
<gene>
    <name evidence="1" type="ORF">NliqN6_0771</name>
</gene>
<dbReference type="Proteomes" id="UP000620104">
    <property type="component" value="Unassembled WGS sequence"/>
</dbReference>
<dbReference type="PANTHER" id="PTHR31630">
    <property type="entry name" value="PHYTANOYL-COA DIOXYGENASE-RELATED-RELATED"/>
    <property type="match status" value="1"/>
</dbReference>
<proteinExistence type="predicted"/>